<evidence type="ECO:0000313" key="3">
    <source>
        <dbReference type="Proteomes" id="UP000427906"/>
    </source>
</evidence>
<gene>
    <name evidence="2" type="ORF">DSCA_34300</name>
</gene>
<keyword evidence="3" id="KW-1185">Reference proteome</keyword>
<organism evidence="2 3">
    <name type="scientific">Desulfosarcina alkanivorans</name>
    <dbReference type="NCBI Taxonomy" id="571177"/>
    <lineage>
        <taxon>Bacteria</taxon>
        <taxon>Pseudomonadati</taxon>
        <taxon>Thermodesulfobacteriota</taxon>
        <taxon>Desulfobacteria</taxon>
        <taxon>Desulfobacterales</taxon>
        <taxon>Desulfosarcinaceae</taxon>
        <taxon>Desulfosarcina</taxon>
    </lineage>
</organism>
<dbReference type="Proteomes" id="UP000427906">
    <property type="component" value="Chromosome"/>
</dbReference>
<dbReference type="AlphaFoldDB" id="A0A5K7YML6"/>
<sequence>MAVTAPVFDRIMNDYLSQVARLEDVARISAALGVRYDEKGYRVGFFNRQFTIGDERIVDQTGKAPNHSTSVILCQYLLLCPDPPVVDRSLVTYKDFKDAAPYVGGFKNTVGRPIAGHFEGNMDKLEQQCLALGGRPWETDVSCQLAFQFRALPRVPVFLLFNDADEDFPAQCTLLFQRDAASYLDMECLAMVGATLAARLQGK</sequence>
<name>A0A5K7YML6_9BACT</name>
<dbReference type="EMBL" id="AP021874">
    <property type="protein sequence ID" value="BBO69500.1"/>
    <property type="molecule type" value="Genomic_DNA"/>
</dbReference>
<dbReference type="Pfam" id="PF12654">
    <property type="entry name" value="DUF3786"/>
    <property type="match status" value="1"/>
</dbReference>
<evidence type="ECO:0000259" key="1">
    <source>
        <dbReference type="Pfam" id="PF12654"/>
    </source>
</evidence>
<accession>A0A5K7YML6</accession>
<evidence type="ECO:0000313" key="2">
    <source>
        <dbReference type="EMBL" id="BBO69500.1"/>
    </source>
</evidence>
<reference evidence="2 3" key="1">
    <citation type="submission" date="2019-11" db="EMBL/GenBank/DDBJ databases">
        <title>Comparative genomics of hydrocarbon-degrading Desulfosarcina strains.</title>
        <authorList>
            <person name="Watanabe M."/>
            <person name="Kojima H."/>
            <person name="Fukui M."/>
        </authorList>
    </citation>
    <scope>NUCLEOTIDE SEQUENCE [LARGE SCALE GENOMIC DNA]</scope>
    <source>
        <strain evidence="2 3">PL12</strain>
    </source>
</reference>
<dbReference type="InterPro" id="IPR024264">
    <property type="entry name" value="DUF3786"/>
</dbReference>
<protein>
    <recommendedName>
        <fullName evidence="1">DUF3786 domain-containing protein</fullName>
    </recommendedName>
</protein>
<dbReference type="KEGG" id="dalk:DSCA_34300"/>
<dbReference type="RefSeq" id="WP_155317530.1">
    <property type="nucleotide sequence ID" value="NZ_AP021874.1"/>
</dbReference>
<dbReference type="OrthoDB" id="5418701at2"/>
<feature type="domain" description="DUF3786" evidence="1">
    <location>
        <begin position="24"/>
        <end position="198"/>
    </location>
</feature>
<proteinExistence type="predicted"/>